<dbReference type="EMBL" id="CP059399">
    <property type="protein sequence ID" value="QLY28601.1"/>
    <property type="molecule type" value="Genomic_DNA"/>
</dbReference>
<evidence type="ECO:0000256" key="10">
    <source>
        <dbReference type="ARBA" id="ARBA00022989"/>
    </source>
</evidence>
<evidence type="ECO:0000256" key="17">
    <source>
        <dbReference type="PROSITE-ProRule" id="PRU00703"/>
    </source>
</evidence>
<dbReference type="SUPFAM" id="SSF54631">
    <property type="entry name" value="CBS-domain pair"/>
    <property type="match status" value="1"/>
</dbReference>
<keyword evidence="5 14" id="KW-0812">Transmembrane</keyword>
<keyword evidence="10 14" id="KW-1133">Transmembrane helix</keyword>
<evidence type="ECO:0000256" key="5">
    <source>
        <dbReference type="ARBA" id="ARBA00022692"/>
    </source>
</evidence>
<keyword evidence="11 14" id="KW-0482">Metalloprotease</keyword>
<dbReference type="PANTHER" id="PTHR39188:SF3">
    <property type="entry name" value="STAGE IV SPORULATION PROTEIN FB"/>
    <property type="match status" value="1"/>
</dbReference>
<keyword evidence="21" id="KW-1185">Reference proteome</keyword>
<sequence>MVKNTIPLGRVAGVEISAHWSALVTVGLFTWVLGAYLSGTGSTATVWITAVAGALALVACLLAHELAHSIVARRNGIRVQGIVLWLLGGVSELTEEPRDARADLRIALAGPATSLGMAAVAGGGAALAALISPDGTVTAVLVWLAMVNAVLALFNMLPGAPLDGGRVLRAILWRRSGDRLRAATAAARSGQILGLVLLFTGLGEVFLFGQAGGLWLMLLGWFLRTAAHTELTASGLRHRLGDTRIHDIMTPDPMALRGSWKVTDLLGSAATHTKHRVFPVIDDAGRPFAVLAWSDVVAVPEKIRATADLAELARRLPPTAIVGADEPLAEVATRVLLRPNLDAVAVVDPVGRLAGLVTATDLTLACDRSALGLPIDHTTAPEPLRPGSRWLTDTAPSTHPSGL</sequence>
<feature type="domain" description="CBS" evidence="19">
    <location>
        <begin position="315"/>
        <end position="373"/>
    </location>
</feature>
<comment type="subcellular location">
    <subcellularLocation>
        <location evidence="1">Cell membrane</location>
        <topology evidence="1">Multi-pass membrane protein</topology>
    </subcellularLocation>
</comment>
<feature type="transmembrane region" description="Helical" evidence="14">
    <location>
        <begin position="20"/>
        <end position="38"/>
    </location>
</feature>
<dbReference type="InterPro" id="IPR046342">
    <property type="entry name" value="CBS_dom_sf"/>
</dbReference>
<evidence type="ECO:0000256" key="14">
    <source>
        <dbReference type="PIRNR" id="PIRNR006404"/>
    </source>
</evidence>
<dbReference type="GO" id="GO:0006508">
    <property type="term" value="P:proteolysis"/>
    <property type="evidence" value="ECO:0007669"/>
    <property type="project" value="UniProtKB-KW"/>
</dbReference>
<feature type="transmembrane region" description="Helical" evidence="14">
    <location>
        <begin position="44"/>
        <end position="64"/>
    </location>
</feature>
<feature type="transmembrane region" description="Helical" evidence="14">
    <location>
        <begin position="106"/>
        <end position="131"/>
    </location>
</feature>
<keyword evidence="4 14" id="KW-0645">Protease</keyword>
<proteinExistence type="inferred from homology"/>
<dbReference type="GO" id="GO:0005886">
    <property type="term" value="C:plasma membrane"/>
    <property type="evidence" value="ECO:0007669"/>
    <property type="project" value="UniProtKB-SubCell"/>
</dbReference>
<evidence type="ECO:0000256" key="13">
    <source>
        <dbReference type="ARBA" id="ARBA00023136"/>
    </source>
</evidence>
<evidence type="ECO:0000256" key="8">
    <source>
        <dbReference type="ARBA" id="ARBA00022801"/>
    </source>
</evidence>
<keyword evidence="8 14" id="KW-0378">Hydrolase</keyword>
<dbReference type="PIRSF" id="PIRSF006404">
    <property type="entry name" value="UCP006404_Pept_M50_CBS"/>
    <property type="match status" value="1"/>
</dbReference>
<keyword evidence="12 17" id="KW-0129">CBS domain</keyword>
<dbReference type="PROSITE" id="PS51371">
    <property type="entry name" value="CBS"/>
    <property type="match status" value="1"/>
</dbReference>
<dbReference type="RefSeq" id="WP_181579807.1">
    <property type="nucleotide sequence ID" value="NZ_CP059399.1"/>
</dbReference>
<evidence type="ECO:0000256" key="3">
    <source>
        <dbReference type="ARBA" id="ARBA00022475"/>
    </source>
</evidence>
<feature type="binding site" evidence="16">
    <location>
        <position position="64"/>
    </location>
    <ligand>
        <name>Zn(2+)</name>
        <dbReference type="ChEBI" id="CHEBI:29105"/>
        <note>catalytic</note>
    </ligand>
</feature>
<evidence type="ECO:0000256" key="4">
    <source>
        <dbReference type="ARBA" id="ARBA00022670"/>
    </source>
</evidence>
<name>A0A7D6V6D7_9NOCA</name>
<dbReference type="InterPro" id="IPR008915">
    <property type="entry name" value="Peptidase_M50"/>
</dbReference>
<dbReference type="InterPro" id="IPR016483">
    <property type="entry name" value="UCP006404_Pept_M50_CBS"/>
</dbReference>
<evidence type="ECO:0000256" key="9">
    <source>
        <dbReference type="ARBA" id="ARBA00022833"/>
    </source>
</evidence>
<evidence type="ECO:0000256" key="7">
    <source>
        <dbReference type="ARBA" id="ARBA00022737"/>
    </source>
</evidence>
<evidence type="ECO:0000256" key="16">
    <source>
        <dbReference type="PIRSR" id="PIRSR006404-2"/>
    </source>
</evidence>
<dbReference type="GO" id="GO:0046872">
    <property type="term" value="F:metal ion binding"/>
    <property type="evidence" value="ECO:0007669"/>
    <property type="project" value="UniProtKB-UniRule"/>
</dbReference>
<dbReference type="Proteomes" id="UP000515512">
    <property type="component" value="Chromosome"/>
</dbReference>
<dbReference type="CDD" id="cd06164">
    <property type="entry name" value="S2P-M50_SpoIVFB_CBS"/>
    <property type="match status" value="1"/>
</dbReference>
<evidence type="ECO:0000256" key="15">
    <source>
        <dbReference type="PIRSR" id="PIRSR006404-1"/>
    </source>
</evidence>
<feature type="region of interest" description="Disordered" evidence="18">
    <location>
        <begin position="375"/>
        <end position="403"/>
    </location>
</feature>
<feature type="compositionally biased region" description="Polar residues" evidence="18">
    <location>
        <begin position="394"/>
        <end position="403"/>
    </location>
</feature>
<dbReference type="Pfam" id="PF02163">
    <property type="entry name" value="Peptidase_M50"/>
    <property type="match status" value="2"/>
</dbReference>
<protein>
    <recommendedName>
        <fullName evidence="14">Zinc metalloprotease</fullName>
    </recommendedName>
</protein>
<feature type="active site" evidence="15">
    <location>
        <position position="65"/>
    </location>
</feature>
<dbReference type="Pfam" id="PF00571">
    <property type="entry name" value="CBS"/>
    <property type="match status" value="2"/>
</dbReference>
<reference evidence="20 21" key="1">
    <citation type="submission" date="2020-07" db="EMBL/GenBank/DDBJ databases">
        <authorList>
            <person name="Zhuang K."/>
            <person name="Ran Y."/>
        </authorList>
    </citation>
    <scope>NUCLEOTIDE SEQUENCE [LARGE SCALE GENOMIC DNA]</scope>
    <source>
        <strain evidence="20 21">WCH-YHL-001</strain>
    </source>
</reference>
<evidence type="ECO:0000256" key="2">
    <source>
        <dbReference type="ARBA" id="ARBA00007931"/>
    </source>
</evidence>
<evidence type="ECO:0000256" key="12">
    <source>
        <dbReference type="ARBA" id="ARBA00023122"/>
    </source>
</evidence>
<dbReference type="GO" id="GO:0008237">
    <property type="term" value="F:metallopeptidase activity"/>
    <property type="evidence" value="ECO:0007669"/>
    <property type="project" value="UniProtKB-UniRule"/>
</dbReference>
<comment type="cofactor">
    <cofactor evidence="14 16">
        <name>Zn(2+)</name>
        <dbReference type="ChEBI" id="CHEBI:29105"/>
    </cofactor>
    <text evidence="14 16">Binds 1 zinc ion per subunit.</text>
</comment>
<dbReference type="KEGG" id="nhu:H0264_25075"/>
<evidence type="ECO:0000313" key="21">
    <source>
        <dbReference type="Proteomes" id="UP000515512"/>
    </source>
</evidence>
<dbReference type="Gene3D" id="3.10.580.10">
    <property type="entry name" value="CBS-domain"/>
    <property type="match status" value="1"/>
</dbReference>
<keyword evidence="3" id="KW-1003">Cell membrane</keyword>
<evidence type="ECO:0000259" key="19">
    <source>
        <dbReference type="PROSITE" id="PS51371"/>
    </source>
</evidence>
<feature type="binding site" evidence="16">
    <location>
        <position position="68"/>
    </location>
    <ligand>
        <name>Zn(2+)</name>
        <dbReference type="ChEBI" id="CHEBI:29105"/>
        <note>catalytic</note>
    </ligand>
</feature>
<organism evidence="20 21">
    <name type="scientific">Nocardia huaxiensis</name>
    <dbReference type="NCBI Taxonomy" id="2755382"/>
    <lineage>
        <taxon>Bacteria</taxon>
        <taxon>Bacillati</taxon>
        <taxon>Actinomycetota</taxon>
        <taxon>Actinomycetes</taxon>
        <taxon>Mycobacteriales</taxon>
        <taxon>Nocardiaceae</taxon>
        <taxon>Nocardia</taxon>
    </lineage>
</organism>
<keyword evidence="9 14" id="KW-0862">Zinc</keyword>
<evidence type="ECO:0000256" key="6">
    <source>
        <dbReference type="ARBA" id="ARBA00022723"/>
    </source>
</evidence>
<evidence type="ECO:0000256" key="11">
    <source>
        <dbReference type="ARBA" id="ARBA00023049"/>
    </source>
</evidence>
<keyword evidence="6 14" id="KW-0479">Metal-binding</keyword>
<dbReference type="InterPro" id="IPR000644">
    <property type="entry name" value="CBS_dom"/>
</dbReference>
<dbReference type="AlphaFoldDB" id="A0A7D6V6D7"/>
<evidence type="ECO:0000256" key="18">
    <source>
        <dbReference type="SAM" id="MobiDB-lite"/>
    </source>
</evidence>
<comment type="caution">
    <text evidence="14">Lacks conserved residue(s) required for the propagation of feature annotation.</text>
</comment>
<keyword evidence="13 14" id="KW-0472">Membrane</keyword>
<feature type="binding site" evidence="16">
    <location>
        <position position="163"/>
    </location>
    <ligand>
        <name>Zn(2+)</name>
        <dbReference type="ChEBI" id="CHEBI:29105"/>
        <note>catalytic</note>
    </ligand>
</feature>
<gene>
    <name evidence="20" type="ORF">H0264_25075</name>
</gene>
<accession>A0A7D6V6D7</accession>
<comment type="similarity">
    <text evidence="2 14">Belongs to the peptidase M50B family.</text>
</comment>
<evidence type="ECO:0000256" key="1">
    <source>
        <dbReference type="ARBA" id="ARBA00004651"/>
    </source>
</evidence>
<feature type="transmembrane region" description="Helical" evidence="14">
    <location>
        <begin position="137"/>
        <end position="159"/>
    </location>
</feature>
<dbReference type="PANTHER" id="PTHR39188">
    <property type="entry name" value="MEMBRANE-ASSOCIATED ZINC METALLOPROTEASE M50B"/>
    <property type="match status" value="1"/>
</dbReference>
<keyword evidence="7" id="KW-0677">Repeat</keyword>
<evidence type="ECO:0000313" key="20">
    <source>
        <dbReference type="EMBL" id="QLY28601.1"/>
    </source>
</evidence>